<name>A0A1S8WT85_OPIVI</name>
<sequence>MFKSRFLLLRAYMFNNSKFYNAVTGFWCQVLSINVRTFLRETIPLMDGFFRVLPIHSAHYSFFSTTTCEQESNVGIFEPDRRLNSQHPHR</sequence>
<dbReference type="AlphaFoldDB" id="A0A1S8WT85"/>
<keyword evidence="2" id="KW-1185">Reference proteome</keyword>
<reference evidence="1 2" key="1">
    <citation type="submission" date="2015-03" db="EMBL/GenBank/DDBJ databases">
        <title>Draft genome of the nematode, Opisthorchis viverrini.</title>
        <authorList>
            <person name="Mitreva M."/>
        </authorList>
    </citation>
    <scope>NUCLEOTIDE SEQUENCE [LARGE SCALE GENOMIC DNA]</scope>
    <source>
        <strain evidence="1">Khon Kaen</strain>
    </source>
</reference>
<accession>A0A1S8WT85</accession>
<proteinExistence type="predicted"/>
<organism evidence="1 2">
    <name type="scientific">Opisthorchis viverrini</name>
    <name type="common">Southeast Asian liver fluke</name>
    <dbReference type="NCBI Taxonomy" id="6198"/>
    <lineage>
        <taxon>Eukaryota</taxon>
        <taxon>Metazoa</taxon>
        <taxon>Spiralia</taxon>
        <taxon>Lophotrochozoa</taxon>
        <taxon>Platyhelminthes</taxon>
        <taxon>Trematoda</taxon>
        <taxon>Digenea</taxon>
        <taxon>Opisthorchiida</taxon>
        <taxon>Opisthorchiata</taxon>
        <taxon>Opisthorchiidae</taxon>
        <taxon>Opisthorchis</taxon>
    </lineage>
</organism>
<dbReference type="EMBL" id="KV895147">
    <property type="protein sequence ID" value="OON17595.1"/>
    <property type="molecule type" value="Genomic_DNA"/>
</dbReference>
<evidence type="ECO:0000313" key="2">
    <source>
        <dbReference type="Proteomes" id="UP000243686"/>
    </source>
</evidence>
<evidence type="ECO:0000313" key="1">
    <source>
        <dbReference type="EMBL" id="OON17595.1"/>
    </source>
</evidence>
<dbReference type="Proteomes" id="UP000243686">
    <property type="component" value="Unassembled WGS sequence"/>
</dbReference>
<protein>
    <submittedName>
        <fullName evidence="1">Uncharacterized protein</fullName>
    </submittedName>
</protein>
<gene>
    <name evidence="1" type="ORF">X801_06564</name>
</gene>